<sequence length="276" mass="29443">MEMLLQPLHIDFMQYALLIAVLVAIPAALLSCFLVLKGWALMGDATAHAVFPGVVIAYIVGLPYSLGAFVAGMLCAMASGYLKENSRIKQDTLMGVVFSGMFGLGLLLYTQIHSDVHLDHILFGDMLGIGWADLLESGLIALAVSAFIGLKWRDLLLHAFDPVQARTVGLPVRLLHYGLLAVMSLTIVGALKAIGIVLTVALLIAPGAIAFLLTRTLGAMLFTAVGIAVGAALSGVYLSFFIDSAPGPTIVVLLSTLFILVFIHAGRRERRRSTQQ</sequence>
<evidence type="ECO:0000313" key="9">
    <source>
        <dbReference type="EMBL" id="SDH31500.1"/>
    </source>
</evidence>
<feature type="transmembrane region" description="Helical" evidence="8">
    <location>
        <begin position="220"/>
        <end position="242"/>
    </location>
</feature>
<organism evidence="9 10">
    <name type="scientific">Phytopseudomonas flavescens</name>
    <dbReference type="NCBI Taxonomy" id="29435"/>
    <lineage>
        <taxon>Bacteria</taxon>
        <taxon>Pseudomonadati</taxon>
        <taxon>Pseudomonadota</taxon>
        <taxon>Gammaproteobacteria</taxon>
        <taxon>Pseudomonadales</taxon>
        <taxon>Pseudomonadaceae</taxon>
        <taxon>Phytopseudomonas</taxon>
    </lineage>
</organism>
<comment type="similarity">
    <text evidence="2 7">Belongs to the ABC-3 integral membrane protein family.</text>
</comment>
<dbReference type="GO" id="GO:0010043">
    <property type="term" value="P:response to zinc ion"/>
    <property type="evidence" value="ECO:0007669"/>
    <property type="project" value="TreeGrafter"/>
</dbReference>
<keyword evidence="4 7" id="KW-0812">Transmembrane</keyword>
<evidence type="ECO:0000313" key="10">
    <source>
        <dbReference type="Proteomes" id="UP000198606"/>
    </source>
</evidence>
<dbReference type="STRING" id="29435.SAMN05216588_10416"/>
<keyword evidence="3" id="KW-0408">Iron</keyword>
<evidence type="ECO:0000256" key="3">
    <source>
        <dbReference type="ARBA" id="ARBA00022496"/>
    </source>
</evidence>
<feature type="transmembrane region" description="Helical" evidence="8">
    <location>
        <begin position="194"/>
        <end position="213"/>
    </location>
</feature>
<dbReference type="Proteomes" id="UP000198606">
    <property type="component" value="Unassembled WGS sequence"/>
</dbReference>
<keyword evidence="5 8" id="KW-1133">Transmembrane helix</keyword>
<keyword evidence="3" id="KW-0410">Iron transport</keyword>
<dbReference type="SUPFAM" id="SSF81345">
    <property type="entry name" value="ABC transporter involved in vitamin B12 uptake, BtuC"/>
    <property type="match status" value="1"/>
</dbReference>
<feature type="transmembrane region" description="Helical" evidence="8">
    <location>
        <begin position="170"/>
        <end position="188"/>
    </location>
</feature>
<gene>
    <name evidence="9" type="ORF">SAMN05216588_10416</name>
</gene>
<feature type="transmembrane region" description="Helical" evidence="8">
    <location>
        <begin position="92"/>
        <end position="109"/>
    </location>
</feature>
<dbReference type="InterPro" id="IPR001626">
    <property type="entry name" value="ABC_TroCD"/>
</dbReference>
<protein>
    <submittedName>
        <fullName evidence="9">Manganese/iron transport system permease protein</fullName>
    </submittedName>
</protein>
<keyword evidence="6 8" id="KW-0472">Membrane</keyword>
<dbReference type="FunFam" id="1.10.3470.10:FF:000003">
    <property type="entry name" value="Iron ABC transporter permease SitD"/>
    <property type="match status" value="1"/>
</dbReference>
<dbReference type="GO" id="GO:0006826">
    <property type="term" value="P:iron ion transport"/>
    <property type="evidence" value="ECO:0007669"/>
    <property type="project" value="UniProtKB-KW"/>
</dbReference>
<comment type="subcellular location">
    <subcellularLocation>
        <location evidence="7">Cell membrane</location>
        <topology evidence="7">Multi-pass membrane protein</topology>
    </subcellularLocation>
    <subcellularLocation>
        <location evidence="1">Membrane</location>
        <topology evidence="1">Multi-pass membrane protein</topology>
    </subcellularLocation>
</comment>
<proteinExistence type="inferred from homology"/>
<dbReference type="PANTHER" id="PTHR30477:SF24">
    <property type="entry name" value="IRON TRANSPORT SYSTEM MEMBRANE PROTEIN HI_0359-RELATED"/>
    <property type="match status" value="1"/>
</dbReference>
<evidence type="ECO:0000256" key="1">
    <source>
        <dbReference type="ARBA" id="ARBA00004141"/>
    </source>
</evidence>
<evidence type="ECO:0000256" key="6">
    <source>
        <dbReference type="ARBA" id="ARBA00023136"/>
    </source>
</evidence>
<feature type="transmembrane region" description="Helical" evidence="8">
    <location>
        <begin position="56"/>
        <end position="80"/>
    </location>
</feature>
<evidence type="ECO:0000256" key="2">
    <source>
        <dbReference type="ARBA" id="ARBA00008034"/>
    </source>
</evidence>
<dbReference type="GO" id="GO:0071281">
    <property type="term" value="P:cellular response to iron ion"/>
    <property type="evidence" value="ECO:0007669"/>
    <property type="project" value="UniProtKB-ARBA"/>
</dbReference>
<evidence type="ECO:0000256" key="4">
    <source>
        <dbReference type="ARBA" id="ARBA00022692"/>
    </source>
</evidence>
<evidence type="ECO:0000256" key="8">
    <source>
        <dbReference type="SAM" id="Phobius"/>
    </source>
</evidence>
<evidence type="ECO:0000256" key="7">
    <source>
        <dbReference type="RuleBase" id="RU003943"/>
    </source>
</evidence>
<dbReference type="CDD" id="cd06550">
    <property type="entry name" value="TM_ABC_iron-siderophores_like"/>
    <property type="match status" value="1"/>
</dbReference>
<accession>A0A1G8BFY9</accession>
<feature type="transmembrane region" description="Helical" evidence="8">
    <location>
        <begin position="129"/>
        <end position="150"/>
    </location>
</feature>
<dbReference type="GO" id="GO:0043190">
    <property type="term" value="C:ATP-binding cassette (ABC) transporter complex"/>
    <property type="evidence" value="ECO:0007669"/>
    <property type="project" value="InterPro"/>
</dbReference>
<dbReference type="PANTHER" id="PTHR30477">
    <property type="entry name" value="ABC-TRANSPORTER METAL-BINDING PROTEIN"/>
    <property type="match status" value="1"/>
</dbReference>
<dbReference type="RefSeq" id="WP_084303891.1">
    <property type="nucleotide sequence ID" value="NZ_FNDG01000004.1"/>
</dbReference>
<dbReference type="GO" id="GO:0055085">
    <property type="term" value="P:transmembrane transport"/>
    <property type="evidence" value="ECO:0007669"/>
    <property type="project" value="InterPro"/>
</dbReference>
<dbReference type="InterPro" id="IPR037294">
    <property type="entry name" value="ABC_BtuC-like"/>
</dbReference>
<dbReference type="EMBL" id="FNDG01000004">
    <property type="protein sequence ID" value="SDH31500.1"/>
    <property type="molecule type" value="Genomic_DNA"/>
</dbReference>
<feature type="transmembrane region" description="Helical" evidence="8">
    <location>
        <begin position="12"/>
        <end position="36"/>
    </location>
</feature>
<name>A0A1G8BFY9_9GAMM</name>
<dbReference type="AlphaFoldDB" id="A0A1G8BFY9"/>
<keyword evidence="3" id="KW-0406">Ion transport</keyword>
<dbReference type="Pfam" id="PF00950">
    <property type="entry name" value="ABC-3"/>
    <property type="match status" value="1"/>
</dbReference>
<reference evidence="9 10" key="1">
    <citation type="submission" date="2016-10" db="EMBL/GenBank/DDBJ databases">
        <authorList>
            <person name="de Groot N.N."/>
        </authorList>
    </citation>
    <scope>NUCLEOTIDE SEQUENCE [LARGE SCALE GENOMIC DNA]</scope>
    <source>
        <strain evidence="9 10">LMG 18387</strain>
    </source>
</reference>
<feature type="transmembrane region" description="Helical" evidence="8">
    <location>
        <begin position="248"/>
        <end position="266"/>
    </location>
</feature>
<keyword evidence="7" id="KW-0813">Transport</keyword>
<evidence type="ECO:0000256" key="5">
    <source>
        <dbReference type="ARBA" id="ARBA00022989"/>
    </source>
</evidence>
<dbReference type="Gene3D" id="1.10.3470.10">
    <property type="entry name" value="ABC transporter involved in vitamin B12 uptake, BtuC"/>
    <property type="match status" value="1"/>
</dbReference>